<evidence type="ECO:0000256" key="1">
    <source>
        <dbReference type="ARBA" id="ARBA00000142"/>
    </source>
</evidence>
<comment type="caution">
    <text evidence="8">The sequence shown here is derived from an EMBL/GenBank/DDBJ whole genome shotgun (WGS) entry which is preliminary data.</text>
</comment>
<name>A0AAV4LF87_9BACL</name>
<dbReference type="AlphaFoldDB" id="A0AAV4LF87"/>
<feature type="binding site" evidence="7">
    <location>
        <position position="71"/>
    </location>
    <ligand>
        <name>S-adenosyl-L-methionine</name>
        <dbReference type="ChEBI" id="CHEBI:59789"/>
    </ligand>
</feature>
<evidence type="ECO:0000256" key="6">
    <source>
        <dbReference type="ARBA" id="ARBA00022694"/>
    </source>
</evidence>
<sequence length="216" mass="25224">MARIRGTQKALELLAQMTTWIVDEPERYRGQWRTSFFQNDHPLHIELGTGRGGFLLALAQREKETNFIGIERFAPVLAKAAKHAEETGAPNVAFLHEDVTRLPAFFSVGEVDRIYINFVDPWPKKRHAKRRLTHTNYLRLYKQILREGGSIVLKTDNEQLFEFSLNEFAENRFQLRGITFDLHHSEFAAGNVITEYERRFIEQGKQIYRCEAIWEG</sequence>
<proteinExistence type="inferred from homology"/>
<dbReference type="InterPro" id="IPR029063">
    <property type="entry name" value="SAM-dependent_MTases_sf"/>
</dbReference>
<dbReference type="RefSeq" id="WP_282199556.1">
    <property type="nucleotide sequence ID" value="NZ_BOQE01000001.1"/>
</dbReference>
<keyword evidence="5 7" id="KW-0949">S-adenosyl-L-methionine</keyword>
<feature type="binding site" evidence="7">
    <location>
        <position position="46"/>
    </location>
    <ligand>
        <name>S-adenosyl-L-methionine</name>
        <dbReference type="ChEBI" id="CHEBI:59789"/>
    </ligand>
</feature>
<comment type="similarity">
    <text evidence="7">Belongs to the class I-like SAM-binding methyltransferase superfamily. TrmB family.</text>
</comment>
<keyword evidence="6 7" id="KW-0819">tRNA processing</keyword>
<dbReference type="NCBIfam" id="TIGR00091">
    <property type="entry name" value="tRNA (guanosine(46)-N7)-methyltransferase TrmB"/>
    <property type="match status" value="1"/>
</dbReference>
<evidence type="ECO:0000256" key="7">
    <source>
        <dbReference type="HAMAP-Rule" id="MF_01057"/>
    </source>
</evidence>
<dbReference type="GO" id="GO:0043527">
    <property type="term" value="C:tRNA methyltransferase complex"/>
    <property type="evidence" value="ECO:0007669"/>
    <property type="project" value="TreeGrafter"/>
</dbReference>
<comment type="caution">
    <text evidence="7">Lacks conserved residue(s) required for the propagation of feature annotation.</text>
</comment>
<keyword evidence="9" id="KW-1185">Reference proteome</keyword>
<evidence type="ECO:0000256" key="5">
    <source>
        <dbReference type="ARBA" id="ARBA00022691"/>
    </source>
</evidence>
<dbReference type="NCBIfam" id="NF001080">
    <property type="entry name" value="PRK00121.2-2"/>
    <property type="match status" value="1"/>
</dbReference>
<dbReference type="HAMAP" id="MF_01057">
    <property type="entry name" value="tRNA_methyltr_TrmB"/>
    <property type="match status" value="1"/>
</dbReference>
<dbReference type="InterPro" id="IPR055361">
    <property type="entry name" value="tRNA_methyltr_TrmB_bact"/>
</dbReference>
<evidence type="ECO:0000313" key="9">
    <source>
        <dbReference type="Proteomes" id="UP001057291"/>
    </source>
</evidence>
<dbReference type="PROSITE" id="PS51625">
    <property type="entry name" value="SAM_MT_TRMB"/>
    <property type="match status" value="1"/>
</dbReference>
<dbReference type="PANTHER" id="PTHR23417">
    <property type="entry name" value="3-DEOXY-D-MANNO-OCTULOSONIC-ACID TRANSFERASE/TRNA GUANINE-N 7 - -METHYLTRANSFERASE"/>
    <property type="match status" value="1"/>
</dbReference>
<feature type="binding site" evidence="7">
    <location>
        <position position="98"/>
    </location>
    <ligand>
        <name>S-adenosyl-L-methionine</name>
        <dbReference type="ChEBI" id="CHEBI:59789"/>
    </ligand>
</feature>
<keyword evidence="3 7" id="KW-0489">Methyltransferase</keyword>
<evidence type="ECO:0000256" key="3">
    <source>
        <dbReference type="ARBA" id="ARBA00022603"/>
    </source>
</evidence>
<gene>
    <name evidence="7 8" type="primary">trmB</name>
    <name evidence="8" type="ORF">DNHGIG_20040</name>
</gene>
<comment type="catalytic activity">
    <reaction evidence="1 7">
        <text>guanosine(46) in tRNA + S-adenosyl-L-methionine = N(7)-methylguanosine(46) in tRNA + S-adenosyl-L-homocysteine</text>
        <dbReference type="Rhea" id="RHEA:42708"/>
        <dbReference type="Rhea" id="RHEA-COMP:10188"/>
        <dbReference type="Rhea" id="RHEA-COMP:10189"/>
        <dbReference type="ChEBI" id="CHEBI:57856"/>
        <dbReference type="ChEBI" id="CHEBI:59789"/>
        <dbReference type="ChEBI" id="CHEBI:74269"/>
        <dbReference type="ChEBI" id="CHEBI:74480"/>
        <dbReference type="EC" id="2.1.1.33"/>
    </reaction>
</comment>
<feature type="binding site" evidence="7">
    <location>
        <position position="124"/>
    </location>
    <ligand>
        <name>substrate</name>
    </ligand>
</feature>
<dbReference type="SUPFAM" id="SSF53335">
    <property type="entry name" value="S-adenosyl-L-methionine-dependent methyltransferases"/>
    <property type="match status" value="1"/>
</dbReference>
<organism evidence="8 9">
    <name type="scientific">Collibacillus ludicampi</name>
    <dbReference type="NCBI Taxonomy" id="2771369"/>
    <lineage>
        <taxon>Bacteria</taxon>
        <taxon>Bacillati</taxon>
        <taxon>Bacillota</taxon>
        <taxon>Bacilli</taxon>
        <taxon>Bacillales</taxon>
        <taxon>Alicyclobacillaceae</taxon>
        <taxon>Collibacillus</taxon>
    </lineage>
</organism>
<evidence type="ECO:0000313" key="8">
    <source>
        <dbReference type="EMBL" id="GIM46455.1"/>
    </source>
</evidence>
<dbReference type="PANTHER" id="PTHR23417:SF14">
    <property type="entry name" value="PENTACOTRIPEPTIDE-REPEAT REGION OF PRORP DOMAIN-CONTAINING PROTEIN"/>
    <property type="match status" value="1"/>
</dbReference>
<dbReference type="EMBL" id="BOQE01000001">
    <property type="protein sequence ID" value="GIM46455.1"/>
    <property type="molecule type" value="Genomic_DNA"/>
</dbReference>
<protein>
    <recommendedName>
        <fullName evidence="7">tRNA (guanine-N(7)-)-methyltransferase</fullName>
        <ecNumber evidence="7">2.1.1.33</ecNumber>
    </recommendedName>
    <alternativeName>
        <fullName evidence="7">tRNA (guanine(46)-N(7))-methyltransferase</fullName>
    </alternativeName>
    <alternativeName>
        <fullName evidence="7">tRNA(m7G46)-methyltransferase</fullName>
    </alternativeName>
</protein>
<dbReference type="Proteomes" id="UP001057291">
    <property type="component" value="Unassembled WGS sequence"/>
</dbReference>
<feature type="binding site" evidence="7">
    <location>
        <begin position="194"/>
        <end position="197"/>
    </location>
    <ligand>
        <name>substrate</name>
    </ligand>
</feature>
<comment type="function">
    <text evidence="2 7">Catalyzes the formation of N(7)-methylguanine at position 46 (m7G46) in tRNA.</text>
</comment>
<feature type="binding site" evidence="7">
    <location>
        <position position="156"/>
    </location>
    <ligand>
        <name>substrate</name>
    </ligand>
</feature>
<dbReference type="EC" id="2.1.1.33" evidence="7"/>
<dbReference type="InterPro" id="IPR003358">
    <property type="entry name" value="tRNA_(Gua-N-7)_MeTrfase_Trmb"/>
</dbReference>
<evidence type="ECO:0000256" key="2">
    <source>
        <dbReference type="ARBA" id="ARBA00003015"/>
    </source>
</evidence>
<dbReference type="Gene3D" id="3.40.50.150">
    <property type="entry name" value="Vaccinia Virus protein VP39"/>
    <property type="match status" value="1"/>
</dbReference>
<keyword evidence="4 7" id="KW-0808">Transferase</keyword>
<dbReference type="GO" id="GO:0008176">
    <property type="term" value="F:tRNA (guanine(46)-N7)-methyltransferase activity"/>
    <property type="evidence" value="ECO:0007669"/>
    <property type="project" value="UniProtKB-UniRule"/>
</dbReference>
<evidence type="ECO:0000256" key="4">
    <source>
        <dbReference type="ARBA" id="ARBA00022679"/>
    </source>
</evidence>
<comment type="pathway">
    <text evidence="7">tRNA modification; N(7)-methylguanine-tRNA biosynthesis.</text>
</comment>
<dbReference type="Pfam" id="PF02390">
    <property type="entry name" value="Methyltransf_4"/>
    <property type="match status" value="1"/>
</dbReference>
<reference evidence="8" key="1">
    <citation type="journal article" date="2023" name="Int. J. Syst. Evol. Microbiol.">
        <title>Collibacillus ludicampi gen. nov., sp. nov., a new soil bacterium of the family Alicyclobacillaceae.</title>
        <authorList>
            <person name="Jojima T."/>
            <person name="Ioku Y."/>
            <person name="Fukuta Y."/>
            <person name="Shirasaka N."/>
            <person name="Matsumura Y."/>
            <person name="Mori M."/>
        </authorList>
    </citation>
    <scope>NUCLEOTIDE SEQUENCE</scope>
    <source>
        <strain evidence="8">TP075</strain>
    </source>
</reference>
<dbReference type="CDD" id="cd02440">
    <property type="entry name" value="AdoMet_MTases"/>
    <property type="match status" value="1"/>
</dbReference>
<accession>A0AAV4LF87</accession>
<feature type="binding site" evidence="7">
    <location>
        <position position="120"/>
    </location>
    <ligand>
        <name>S-adenosyl-L-methionine</name>
        <dbReference type="ChEBI" id="CHEBI:59789"/>
    </ligand>
</feature>